<dbReference type="EMBL" id="KT624200">
    <property type="protein sequence ID" value="AMM45104.1"/>
    <property type="molecule type" value="Genomic_DNA"/>
</dbReference>
<accession>A0A127AY39</accession>
<protein>
    <submittedName>
        <fullName evidence="1">Uncharacterized protein</fullName>
    </submittedName>
</protein>
<dbReference type="KEGG" id="vg:29125472"/>
<gene>
    <name evidence="1" type="ORF">SP15_296</name>
</gene>
<name>A0A127AY39_9CAUD</name>
<keyword evidence="2" id="KW-1185">Reference proteome</keyword>
<dbReference type="Proteomes" id="UP000203261">
    <property type="component" value="Segment"/>
</dbReference>
<evidence type="ECO:0000313" key="2">
    <source>
        <dbReference type="Proteomes" id="UP000203261"/>
    </source>
</evidence>
<reference evidence="1 2" key="1">
    <citation type="submission" date="2015-08" db="EMBL/GenBank/DDBJ databases">
        <authorList>
            <person name="Babu N.S."/>
            <person name="Beckwith C.J."/>
            <person name="Beseler K.G."/>
            <person name="Brison A."/>
            <person name="Carone J.V."/>
            <person name="Caskin T.P."/>
            <person name="Diamond M."/>
            <person name="Durham M.E."/>
            <person name="Foxe J.M."/>
            <person name="Go M."/>
            <person name="Henderson B.A."/>
            <person name="Jones I.B."/>
            <person name="McGettigan J.A."/>
            <person name="Micheletti S.J."/>
            <person name="Nasrallah M.E."/>
            <person name="Ortiz D."/>
            <person name="Piller C.R."/>
            <person name="Privatt S.R."/>
            <person name="Schneider S.L."/>
            <person name="Sharp S."/>
            <person name="Smith T.C."/>
            <person name="Stanton J.D."/>
            <person name="Ullery H.E."/>
            <person name="Wilson R.J."/>
            <person name="Serrano M.G."/>
            <person name="Buck G."/>
            <person name="Lee V."/>
            <person name="Wang Y."/>
            <person name="Carvalho R."/>
            <person name="Voegtly L."/>
            <person name="Shi R."/>
            <person name="Duckworth R."/>
            <person name="Johnson A."/>
            <person name="Loviza R."/>
            <person name="Walstead R."/>
            <person name="Shah Z."/>
            <person name="Kiflezghi M."/>
            <person name="Wade K."/>
            <person name="Ball S.L."/>
            <person name="Bradley K.W."/>
            <person name="Asai D.J."/>
            <person name="Bowman C.A."/>
            <person name="Russell D.A."/>
            <person name="Pope W.H."/>
            <person name="Jacobs-Sera D."/>
            <person name="Hendrix R.W."/>
            <person name="Hatfull G.F."/>
        </authorList>
    </citation>
    <scope>NUCLEOTIDE SEQUENCE [LARGE SCALE GENOMIC DNA]</scope>
</reference>
<organism evidence="1 2">
    <name type="scientific">Bacillus phage SP-15</name>
    <dbReference type="NCBI Taxonomy" id="1792032"/>
    <lineage>
        <taxon>Viruses</taxon>
        <taxon>Duplodnaviria</taxon>
        <taxon>Heunggongvirae</taxon>
        <taxon>Uroviricota</taxon>
        <taxon>Caudoviricetes</taxon>
        <taxon>Thornevirus</taxon>
        <taxon>Thornevirus SP15</taxon>
    </lineage>
</organism>
<evidence type="ECO:0000313" key="1">
    <source>
        <dbReference type="EMBL" id="AMM45104.1"/>
    </source>
</evidence>
<dbReference type="RefSeq" id="YP_009302693.1">
    <property type="nucleotide sequence ID" value="NC_031245.1"/>
</dbReference>
<proteinExistence type="predicted"/>
<dbReference type="GeneID" id="29125472"/>
<sequence>MIQFTRSGNLSESSSRNAEDIAVALIQAHQEYIGRKPNPTRARVLKSSYEELKSMNGLKHLPSKVKTWLNKL</sequence>